<dbReference type="Proteomes" id="UP000031774">
    <property type="component" value="Chromosome"/>
</dbReference>
<evidence type="ECO:0000313" key="1">
    <source>
        <dbReference type="EMBL" id="AJF65561.1"/>
    </source>
</evidence>
<proteinExistence type="predicted"/>
<reference evidence="1 2" key="1">
    <citation type="submission" date="2014-12" db="EMBL/GenBank/DDBJ databases">
        <title>Complete genome sequence of Streptomyces vietnamensis strain GIMV4.0001, a genetic manipulable producer of the benzoisochromanequinone antibiotic granaticin.</title>
        <authorList>
            <person name="Deng M.R."/>
            <person name="Guo J."/>
            <person name="Ma L.Y."/>
            <person name="Feng G.D."/>
            <person name="Mo C.Y."/>
            <person name="Zhu H.H."/>
        </authorList>
    </citation>
    <scope>NUCLEOTIDE SEQUENCE [LARGE SCALE GENOMIC DNA]</scope>
    <source>
        <strain evidence="2">GIMV4.0001</strain>
    </source>
</reference>
<name>A0A0B5HYU8_9ACTN</name>
<dbReference type="AlphaFoldDB" id="A0A0B5HYU8"/>
<dbReference type="HOGENOM" id="CLU_2221836_0_0_11"/>
<sequence>MAVRAAEVGHRVVGYDVDDRRIKRLAVGVHVPEPVVPGQRAAEHERHGGPFAAVRRVEATPEELAAADAVVLLADHDDFDYEAVKLHAQYVLDCRNRLSGANVDVL</sequence>
<protein>
    <recommendedName>
        <fullName evidence="3">UDP-glucose/GDP-mannose dehydrogenase C-terminal domain-containing protein</fullName>
    </recommendedName>
</protein>
<accession>A0A0B5HYU8</accession>
<dbReference type="InterPro" id="IPR036220">
    <property type="entry name" value="UDP-Glc/GDP-Man_DH_C_sf"/>
</dbReference>
<dbReference type="KEGG" id="svt:SVTN_15215"/>
<dbReference type="SUPFAM" id="SSF52413">
    <property type="entry name" value="UDP-glucose/GDP-mannose dehydrogenase C-terminal domain"/>
    <property type="match status" value="1"/>
</dbReference>
<organism evidence="1 2">
    <name type="scientific">Streptomyces vietnamensis</name>
    <dbReference type="NCBI Taxonomy" id="362257"/>
    <lineage>
        <taxon>Bacteria</taxon>
        <taxon>Bacillati</taxon>
        <taxon>Actinomycetota</taxon>
        <taxon>Actinomycetes</taxon>
        <taxon>Kitasatosporales</taxon>
        <taxon>Streptomycetaceae</taxon>
        <taxon>Streptomyces</taxon>
    </lineage>
</organism>
<dbReference type="Gene3D" id="3.40.50.720">
    <property type="entry name" value="NAD(P)-binding Rossmann-like Domain"/>
    <property type="match status" value="1"/>
</dbReference>
<keyword evidence="2" id="KW-1185">Reference proteome</keyword>
<dbReference type="EMBL" id="CP010407">
    <property type="protein sequence ID" value="AJF65561.1"/>
    <property type="molecule type" value="Genomic_DNA"/>
</dbReference>
<gene>
    <name evidence="1" type="ORF">SVTN_15215</name>
</gene>
<evidence type="ECO:0008006" key="3">
    <source>
        <dbReference type="Google" id="ProtNLM"/>
    </source>
</evidence>
<evidence type="ECO:0000313" key="2">
    <source>
        <dbReference type="Proteomes" id="UP000031774"/>
    </source>
</evidence>
<dbReference type="STRING" id="362257.SVTN_15215"/>